<reference evidence="2" key="1">
    <citation type="submission" date="2020-02" db="EMBL/GenBank/DDBJ databases">
        <title>Draft genome sequence of Candidatus Afipia apatlaquensis IBT-C3, a potential strain for decolorization of textile dyes.</title>
        <authorList>
            <person name="Sanchez-Reyes A."/>
            <person name="Breton-Deval L."/>
            <person name="Mangelson H."/>
            <person name="Sanchez-Flores A."/>
        </authorList>
    </citation>
    <scope>NUCLEOTIDE SEQUENCE [LARGE SCALE GENOMIC DNA]</scope>
    <source>
        <strain evidence="2">IBT-C3</strain>
    </source>
</reference>
<keyword evidence="3" id="KW-1185">Reference proteome</keyword>
<keyword evidence="1" id="KW-1133">Transmembrane helix</keyword>
<evidence type="ECO:0000313" key="3">
    <source>
        <dbReference type="Proteomes" id="UP000480266"/>
    </source>
</evidence>
<dbReference type="EMBL" id="JAAMRR010000364">
    <property type="protein sequence ID" value="NGX94987.1"/>
    <property type="molecule type" value="Genomic_DNA"/>
</dbReference>
<name>A0A7C9VDA7_9BRAD</name>
<dbReference type="Proteomes" id="UP000480266">
    <property type="component" value="Unassembled WGS sequence"/>
</dbReference>
<keyword evidence="1" id="KW-0812">Transmembrane</keyword>
<organism evidence="2 3">
    <name type="scientific">Candidatus Afipia apatlaquensis</name>
    <dbReference type="NCBI Taxonomy" id="2712852"/>
    <lineage>
        <taxon>Bacteria</taxon>
        <taxon>Pseudomonadati</taxon>
        <taxon>Pseudomonadota</taxon>
        <taxon>Alphaproteobacteria</taxon>
        <taxon>Hyphomicrobiales</taxon>
        <taxon>Nitrobacteraceae</taxon>
        <taxon>Afipia</taxon>
    </lineage>
</organism>
<feature type="non-terminal residue" evidence="2">
    <location>
        <position position="39"/>
    </location>
</feature>
<evidence type="ECO:0000256" key="1">
    <source>
        <dbReference type="SAM" id="Phobius"/>
    </source>
</evidence>
<accession>A0A7C9VDA7</accession>
<keyword evidence="1" id="KW-0472">Membrane</keyword>
<protein>
    <submittedName>
        <fullName evidence="2">Peptidoglycan-binding protein</fullName>
    </submittedName>
</protein>
<dbReference type="AlphaFoldDB" id="A0A7C9VDA7"/>
<gene>
    <name evidence="2" type="ORF">G4V63_07050</name>
</gene>
<proteinExistence type="predicted"/>
<sequence length="39" mass="4257">MALSRSRRSDSGFNYWPGFVDALSTPGLAIAFLPPVFLV</sequence>
<evidence type="ECO:0000313" key="2">
    <source>
        <dbReference type="EMBL" id="NGX94987.1"/>
    </source>
</evidence>
<feature type="transmembrane region" description="Helical" evidence="1">
    <location>
        <begin position="12"/>
        <end position="33"/>
    </location>
</feature>
<comment type="caution">
    <text evidence="2">The sequence shown here is derived from an EMBL/GenBank/DDBJ whole genome shotgun (WGS) entry which is preliminary data.</text>
</comment>